<name>A0A381RV76_9ZZZZ</name>
<dbReference type="GO" id="GO:0048038">
    <property type="term" value="F:quinone binding"/>
    <property type="evidence" value="ECO:0007669"/>
    <property type="project" value="UniProtKB-KW"/>
</dbReference>
<dbReference type="GO" id="GO:0051539">
    <property type="term" value="F:4 iron, 4 sulfur cluster binding"/>
    <property type="evidence" value="ECO:0007669"/>
    <property type="project" value="UniProtKB-KW"/>
</dbReference>
<feature type="non-terminal residue" evidence="15">
    <location>
        <position position="1"/>
    </location>
</feature>
<keyword evidence="10" id="KW-0520">NAD</keyword>
<dbReference type="SMART" id="SM00929">
    <property type="entry name" value="NADH-G_4Fe-4S_3"/>
    <property type="match status" value="1"/>
</dbReference>
<dbReference type="EMBL" id="UINC01002353">
    <property type="protein sequence ID" value="SUZ95770.1"/>
    <property type="molecule type" value="Genomic_DNA"/>
</dbReference>
<sequence length="819" mass="86690">VEITVDGRTVAANPGELLIDVCERTGTYIPRFCHHPRMQPVGMCRACLVEVDTGRGPALQASCMLECAPGMQVDTESERTRKAQDGVLEFLLVNHPLDCPVCDKGGECPLQDQTMAFGPGESRFVEEKRHFEKPIPVNDNVFLDRERCILCDRCTRFAAEVAGDALIHFQGRGSNTEVNTFPDEPFSSYFSGNTVQVCPVGALTAAPYRFKARPWDLEEVESTSVVDSVGSRISVQSSRDRVLRFQGVDADAVNWGWLSDKERFVFEAYDHEDRLRTPLLRDDAGDLVPAGWGDALSAAAAALSDADPDRIAVLGGARLTNESQYAWAKFAKGVLGTDHVDAQLGDGLPAEFVLGLPRATIDEACTPGGVIVLLGPDPKEELGALYLRLRHAVVHDGATLVELSPRSTGLTPFATHSLRVRPGEAAEVVRAMFGEGGTAPIGSVEIEEAQAVGALISGATFGQSRPVTVLVGRQSLAEAPGTIMDASLILHDRIADVRFLSMLRRGNVHGALDFGLAPGLLPGRVGLDEGRSRFTDAWPTSPTTRGRDAFATLQAAADGAVDVLVLLGADVLVDVPDNDLARRGLEGAGTVIALDLFATSTVATADVVLPATAPTETDGTVTNLEGRVSVVARKVTAPGTARPDWMIAVDLARRLGTDLGIASPDDVWAELATVSPIHAHIDPEALAEATREGILVRGGPALARPAPLEVPSHDKNSFRLVVTRSMYDRGVLTAHSPSLAGLAPVTRLAFEPTDFASLGVPEGGSIEVRGPKGNASVVVGPDARVAKGTAHVLFNQQGVSAGDLIDAAAAVIDLTVVPV</sequence>
<keyword evidence="7" id="KW-1278">Translocase</keyword>
<evidence type="ECO:0000256" key="9">
    <source>
        <dbReference type="ARBA" id="ARBA00023014"/>
    </source>
</evidence>
<evidence type="ECO:0000259" key="12">
    <source>
        <dbReference type="PROSITE" id="PS51085"/>
    </source>
</evidence>
<dbReference type="CDD" id="cd00207">
    <property type="entry name" value="fer2"/>
    <property type="match status" value="1"/>
</dbReference>
<dbReference type="PANTHER" id="PTHR43105">
    <property type="entry name" value="RESPIRATORY NITRATE REDUCTASE"/>
    <property type="match status" value="1"/>
</dbReference>
<dbReference type="InterPro" id="IPR000283">
    <property type="entry name" value="NADH_UbQ_OxRdtase_75kDa_su_CS"/>
</dbReference>
<dbReference type="Pfam" id="PF00384">
    <property type="entry name" value="Molybdopterin"/>
    <property type="match status" value="1"/>
</dbReference>
<evidence type="ECO:0000256" key="7">
    <source>
        <dbReference type="ARBA" id="ARBA00022967"/>
    </source>
</evidence>
<dbReference type="PANTHER" id="PTHR43105:SF12">
    <property type="entry name" value="NADH-QUINONE OXIDOREDUCTASE SUBUNIT G"/>
    <property type="match status" value="1"/>
</dbReference>
<evidence type="ECO:0000256" key="1">
    <source>
        <dbReference type="ARBA" id="ARBA00001966"/>
    </source>
</evidence>
<dbReference type="InterPro" id="IPR010228">
    <property type="entry name" value="NADH_UbQ_OxRdtase_Gsu"/>
</dbReference>
<dbReference type="SUPFAM" id="SSF50692">
    <property type="entry name" value="ADC-like"/>
    <property type="match status" value="1"/>
</dbReference>
<evidence type="ECO:0000256" key="8">
    <source>
        <dbReference type="ARBA" id="ARBA00023004"/>
    </source>
</evidence>
<protein>
    <recommendedName>
        <fullName evidence="16">NADH-quinone oxidoreductase</fullName>
    </recommendedName>
</protein>
<comment type="cofactor">
    <cofactor evidence="11">
        <name>[2Fe-2S] cluster</name>
        <dbReference type="ChEBI" id="CHEBI:190135"/>
    </cofactor>
</comment>
<dbReference type="PROSITE" id="PS51085">
    <property type="entry name" value="2FE2S_FER_2"/>
    <property type="match status" value="1"/>
</dbReference>
<comment type="cofactor">
    <cofactor evidence="1">
        <name>[4Fe-4S] cluster</name>
        <dbReference type="ChEBI" id="CHEBI:49883"/>
    </cofactor>
</comment>
<dbReference type="NCBIfam" id="TIGR01973">
    <property type="entry name" value="NuoG"/>
    <property type="match status" value="1"/>
</dbReference>
<dbReference type="InterPro" id="IPR036010">
    <property type="entry name" value="2Fe-2S_ferredoxin-like_sf"/>
</dbReference>
<dbReference type="InterPro" id="IPR009010">
    <property type="entry name" value="Asp_de-COase-like_dom_sf"/>
</dbReference>
<dbReference type="Pfam" id="PF22151">
    <property type="entry name" value="Fer4_NDSU1"/>
    <property type="match status" value="1"/>
</dbReference>
<dbReference type="InterPro" id="IPR006656">
    <property type="entry name" value="Mopterin_OxRdtase"/>
</dbReference>
<dbReference type="SUPFAM" id="SSF54862">
    <property type="entry name" value="4Fe-4S ferredoxins"/>
    <property type="match status" value="1"/>
</dbReference>
<evidence type="ECO:0000313" key="15">
    <source>
        <dbReference type="EMBL" id="SUZ95770.1"/>
    </source>
</evidence>
<dbReference type="Gene3D" id="2.40.40.20">
    <property type="match status" value="1"/>
</dbReference>
<feature type="domain" description="4Fe-4S His(Cys)3-ligated-type" evidence="14">
    <location>
        <begin position="79"/>
        <end position="118"/>
    </location>
</feature>
<dbReference type="SUPFAM" id="SSF53706">
    <property type="entry name" value="Formate dehydrogenase/DMSO reductase, domains 1-3"/>
    <property type="match status" value="1"/>
</dbReference>
<evidence type="ECO:0000256" key="11">
    <source>
        <dbReference type="ARBA" id="ARBA00034078"/>
    </source>
</evidence>
<dbReference type="InterPro" id="IPR050123">
    <property type="entry name" value="Prok_molybdopt-oxidoreductase"/>
</dbReference>
<dbReference type="Gene3D" id="3.30.70.20">
    <property type="match status" value="1"/>
</dbReference>
<keyword evidence="8" id="KW-0408">Iron</keyword>
<dbReference type="InterPro" id="IPR001041">
    <property type="entry name" value="2Fe-2S_ferredoxin-type"/>
</dbReference>
<keyword evidence="4" id="KW-0001">2Fe-2S</keyword>
<organism evidence="15">
    <name type="scientific">marine metagenome</name>
    <dbReference type="NCBI Taxonomy" id="408172"/>
    <lineage>
        <taxon>unclassified sequences</taxon>
        <taxon>metagenomes</taxon>
        <taxon>ecological metagenomes</taxon>
    </lineage>
</organism>
<reference evidence="15" key="1">
    <citation type="submission" date="2018-05" db="EMBL/GenBank/DDBJ databases">
        <authorList>
            <person name="Lanie J.A."/>
            <person name="Ng W.-L."/>
            <person name="Kazmierczak K.M."/>
            <person name="Andrzejewski T.M."/>
            <person name="Davidsen T.M."/>
            <person name="Wayne K.J."/>
            <person name="Tettelin H."/>
            <person name="Glass J.I."/>
            <person name="Rusch D."/>
            <person name="Podicherti R."/>
            <person name="Tsui H.-C.T."/>
            <person name="Winkler M.E."/>
        </authorList>
    </citation>
    <scope>NUCLEOTIDE SEQUENCE</scope>
</reference>
<evidence type="ECO:0000259" key="14">
    <source>
        <dbReference type="PROSITE" id="PS51839"/>
    </source>
</evidence>
<dbReference type="Gene3D" id="3.40.228.10">
    <property type="entry name" value="Dimethylsulfoxide Reductase, domain 2"/>
    <property type="match status" value="1"/>
</dbReference>
<dbReference type="GO" id="GO:0046872">
    <property type="term" value="F:metal ion binding"/>
    <property type="evidence" value="ECO:0007669"/>
    <property type="project" value="UniProtKB-KW"/>
</dbReference>
<accession>A0A381RV76</accession>
<evidence type="ECO:0000256" key="10">
    <source>
        <dbReference type="ARBA" id="ARBA00023027"/>
    </source>
</evidence>
<dbReference type="AlphaFoldDB" id="A0A381RV76"/>
<evidence type="ECO:0000256" key="6">
    <source>
        <dbReference type="ARBA" id="ARBA00022723"/>
    </source>
</evidence>
<keyword evidence="6" id="KW-0479">Metal-binding</keyword>
<dbReference type="InterPro" id="IPR054351">
    <property type="entry name" value="NADH_UbQ_OxRdtase_ferredoxin"/>
</dbReference>
<keyword evidence="5" id="KW-0874">Quinone</keyword>
<feature type="domain" description="2Fe-2S ferredoxin-type" evidence="12">
    <location>
        <begin position="1"/>
        <end position="79"/>
    </location>
</feature>
<feature type="domain" description="4Fe-4S Mo/W bis-MGD-type" evidence="13">
    <location>
        <begin position="217"/>
        <end position="273"/>
    </location>
</feature>
<dbReference type="PROSITE" id="PS00642">
    <property type="entry name" value="COMPLEX1_75K_2"/>
    <property type="match status" value="1"/>
</dbReference>
<dbReference type="GO" id="GO:0008137">
    <property type="term" value="F:NADH dehydrogenase (ubiquinone) activity"/>
    <property type="evidence" value="ECO:0007669"/>
    <property type="project" value="InterPro"/>
</dbReference>
<dbReference type="GO" id="GO:0016020">
    <property type="term" value="C:membrane"/>
    <property type="evidence" value="ECO:0007669"/>
    <property type="project" value="InterPro"/>
</dbReference>
<dbReference type="GO" id="GO:0051537">
    <property type="term" value="F:2 iron, 2 sulfur cluster binding"/>
    <property type="evidence" value="ECO:0007669"/>
    <property type="project" value="UniProtKB-KW"/>
</dbReference>
<gene>
    <name evidence="15" type="ORF">METZ01_LOCUS48624</name>
</gene>
<dbReference type="PROSITE" id="PS51839">
    <property type="entry name" value="4FE4S_HC3"/>
    <property type="match status" value="1"/>
</dbReference>
<dbReference type="InterPro" id="IPR006963">
    <property type="entry name" value="Mopterin_OxRdtase_4Fe-4S_dom"/>
</dbReference>
<dbReference type="PROSITE" id="PS00643">
    <property type="entry name" value="COMPLEX1_75K_3"/>
    <property type="match status" value="1"/>
</dbReference>
<dbReference type="Gene3D" id="3.40.50.740">
    <property type="match status" value="2"/>
</dbReference>
<keyword evidence="9" id="KW-0411">Iron-sulfur</keyword>
<dbReference type="InterPro" id="IPR019574">
    <property type="entry name" value="NADH_UbQ_OxRdtase_Gsu_4Fe4S-bd"/>
</dbReference>
<proteinExistence type="inferred from homology"/>
<evidence type="ECO:0000256" key="5">
    <source>
        <dbReference type="ARBA" id="ARBA00022719"/>
    </source>
</evidence>
<evidence type="ECO:0008006" key="16">
    <source>
        <dbReference type="Google" id="ProtNLM"/>
    </source>
</evidence>
<evidence type="ECO:0000256" key="4">
    <source>
        <dbReference type="ARBA" id="ARBA00022714"/>
    </source>
</evidence>
<comment type="similarity">
    <text evidence="2">Belongs to the complex I 75 kDa subunit family.</text>
</comment>
<dbReference type="SUPFAM" id="SSF54292">
    <property type="entry name" value="2Fe-2S ferredoxin-like"/>
    <property type="match status" value="1"/>
</dbReference>
<dbReference type="Gene3D" id="3.10.20.740">
    <property type="match status" value="1"/>
</dbReference>
<dbReference type="PROSITE" id="PS51669">
    <property type="entry name" value="4FE4S_MOW_BIS_MGD"/>
    <property type="match status" value="1"/>
</dbReference>
<keyword evidence="3" id="KW-0004">4Fe-4S</keyword>
<dbReference type="GO" id="GO:0003954">
    <property type="term" value="F:NADH dehydrogenase activity"/>
    <property type="evidence" value="ECO:0007669"/>
    <property type="project" value="TreeGrafter"/>
</dbReference>
<evidence type="ECO:0000259" key="13">
    <source>
        <dbReference type="PROSITE" id="PS51669"/>
    </source>
</evidence>
<dbReference type="Pfam" id="PF10588">
    <property type="entry name" value="NADH-G_4Fe-4S_3"/>
    <property type="match status" value="1"/>
</dbReference>
<evidence type="ECO:0000256" key="3">
    <source>
        <dbReference type="ARBA" id="ARBA00022485"/>
    </source>
</evidence>
<dbReference type="GO" id="GO:0042773">
    <property type="term" value="P:ATP synthesis coupled electron transport"/>
    <property type="evidence" value="ECO:0007669"/>
    <property type="project" value="InterPro"/>
</dbReference>
<dbReference type="Pfam" id="PF13510">
    <property type="entry name" value="Fer2_4"/>
    <property type="match status" value="1"/>
</dbReference>
<dbReference type="Pfam" id="PF22117">
    <property type="entry name" value="Fer4_Nqo3"/>
    <property type="match status" value="1"/>
</dbReference>
<dbReference type="FunFam" id="3.10.20.740:FF:000001">
    <property type="entry name" value="NADH-quinone oxidoreductase subunit G"/>
    <property type="match status" value="1"/>
</dbReference>
<evidence type="ECO:0000256" key="2">
    <source>
        <dbReference type="ARBA" id="ARBA00005404"/>
    </source>
</evidence>